<organism evidence="1 2">
    <name type="scientific">Genlisea aurea</name>
    <dbReference type="NCBI Taxonomy" id="192259"/>
    <lineage>
        <taxon>Eukaryota</taxon>
        <taxon>Viridiplantae</taxon>
        <taxon>Streptophyta</taxon>
        <taxon>Embryophyta</taxon>
        <taxon>Tracheophyta</taxon>
        <taxon>Spermatophyta</taxon>
        <taxon>Magnoliopsida</taxon>
        <taxon>eudicotyledons</taxon>
        <taxon>Gunneridae</taxon>
        <taxon>Pentapetalae</taxon>
        <taxon>asterids</taxon>
        <taxon>lamiids</taxon>
        <taxon>Lamiales</taxon>
        <taxon>Lentibulariaceae</taxon>
        <taxon>Genlisea</taxon>
    </lineage>
</organism>
<dbReference type="AlphaFoldDB" id="S8CRE7"/>
<accession>S8CRE7</accession>
<reference evidence="1 2" key="1">
    <citation type="journal article" date="2013" name="BMC Genomics">
        <title>The miniature genome of a carnivorous plant Genlisea aurea contains a low number of genes and short non-coding sequences.</title>
        <authorList>
            <person name="Leushkin E.V."/>
            <person name="Sutormin R.A."/>
            <person name="Nabieva E.R."/>
            <person name="Penin A.A."/>
            <person name="Kondrashov A.S."/>
            <person name="Logacheva M.D."/>
        </authorList>
    </citation>
    <scope>NUCLEOTIDE SEQUENCE [LARGE SCALE GENOMIC DNA]</scope>
</reference>
<dbReference type="OrthoDB" id="610799at2759"/>
<protein>
    <submittedName>
        <fullName evidence="1">Uncharacterized protein</fullName>
    </submittedName>
</protein>
<sequence length="89" mass="10089">MIKGRGGSEGGEKSLGCKLMGRLSNRNQPRGEQVKIKIPRRELEAAMKRAEAEGLTMEEILYRLMVDAGDRIETTNRRSWRPALYSIPE</sequence>
<dbReference type="Proteomes" id="UP000015453">
    <property type="component" value="Unassembled WGS sequence"/>
</dbReference>
<dbReference type="PANTHER" id="PTHR33647">
    <property type="entry name" value="OS01G0793900 PROTEIN"/>
    <property type="match status" value="1"/>
</dbReference>
<evidence type="ECO:0000313" key="1">
    <source>
        <dbReference type="EMBL" id="EPS69335.1"/>
    </source>
</evidence>
<keyword evidence="2" id="KW-1185">Reference proteome</keyword>
<dbReference type="PANTHER" id="PTHR33647:SF5">
    <property type="entry name" value="OS01G0793900 PROTEIN"/>
    <property type="match status" value="1"/>
</dbReference>
<dbReference type="EMBL" id="AUSU01002170">
    <property type="protein sequence ID" value="EPS69335.1"/>
    <property type="molecule type" value="Genomic_DNA"/>
</dbReference>
<gene>
    <name evidence="1" type="ORF">M569_05431</name>
</gene>
<proteinExistence type="predicted"/>
<comment type="caution">
    <text evidence="1">The sequence shown here is derived from an EMBL/GenBank/DDBJ whole genome shotgun (WGS) entry which is preliminary data.</text>
</comment>
<name>S8CRE7_9LAMI</name>
<evidence type="ECO:0000313" key="2">
    <source>
        <dbReference type="Proteomes" id="UP000015453"/>
    </source>
</evidence>